<gene>
    <name evidence="2" type="ORF">CEXT_224291</name>
</gene>
<dbReference type="AlphaFoldDB" id="A0AAV4XD63"/>
<keyword evidence="3" id="KW-1185">Reference proteome</keyword>
<sequence>MKYMEITCYLLHTIIENEGLIIQEPKTGRTKLLTYKVVYAQFIICSSLLALFSFISLIHYSYVMFFPDGTPFLLMGCIMLFMAEISFFLGWEREDPRKNLCPISNVVPSDLSFAFSGRWRRSPVVATIFRKGAHGNSKSMEIRCV</sequence>
<keyword evidence="1" id="KW-0812">Transmembrane</keyword>
<name>A0AAV4XD63_CAEEX</name>
<proteinExistence type="predicted"/>
<comment type="caution">
    <text evidence="2">The sequence shown here is derived from an EMBL/GenBank/DDBJ whole genome shotgun (WGS) entry which is preliminary data.</text>
</comment>
<dbReference type="EMBL" id="BPLR01000244">
    <property type="protein sequence ID" value="GIY93186.1"/>
    <property type="molecule type" value="Genomic_DNA"/>
</dbReference>
<evidence type="ECO:0000256" key="1">
    <source>
        <dbReference type="SAM" id="Phobius"/>
    </source>
</evidence>
<evidence type="ECO:0000313" key="2">
    <source>
        <dbReference type="EMBL" id="GIY93186.1"/>
    </source>
</evidence>
<keyword evidence="1" id="KW-0472">Membrane</keyword>
<feature type="transmembrane region" description="Helical" evidence="1">
    <location>
        <begin position="72"/>
        <end position="91"/>
    </location>
</feature>
<evidence type="ECO:0000313" key="3">
    <source>
        <dbReference type="Proteomes" id="UP001054945"/>
    </source>
</evidence>
<dbReference type="Proteomes" id="UP001054945">
    <property type="component" value="Unassembled WGS sequence"/>
</dbReference>
<keyword evidence="1" id="KW-1133">Transmembrane helix</keyword>
<protein>
    <submittedName>
        <fullName evidence="2">Uncharacterized protein</fullName>
    </submittedName>
</protein>
<reference evidence="2 3" key="1">
    <citation type="submission" date="2021-06" db="EMBL/GenBank/DDBJ databases">
        <title>Caerostris extrusa draft genome.</title>
        <authorList>
            <person name="Kono N."/>
            <person name="Arakawa K."/>
        </authorList>
    </citation>
    <scope>NUCLEOTIDE SEQUENCE [LARGE SCALE GENOMIC DNA]</scope>
</reference>
<accession>A0AAV4XD63</accession>
<organism evidence="2 3">
    <name type="scientific">Caerostris extrusa</name>
    <name type="common">Bark spider</name>
    <name type="synonym">Caerostris bankana</name>
    <dbReference type="NCBI Taxonomy" id="172846"/>
    <lineage>
        <taxon>Eukaryota</taxon>
        <taxon>Metazoa</taxon>
        <taxon>Ecdysozoa</taxon>
        <taxon>Arthropoda</taxon>
        <taxon>Chelicerata</taxon>
        <taxon>Arachnida</taxon>
        <taxon>Araneae</taxon>
        <taxon>Araneomorphae</taxon>
        <taxon>Entelegynae</taxon>
        <taxon>Araneoidea</taxon>
        <taxon>Araneidae</taxon>
        <taxon>Caerostris</taxon>
    </lineage>
</organism>
<feature type="transmembrane region" description="Helical" evidence="1">
    <location>
        <begin position="37"/>
        <end position="60"/>
    </location>
</feature>